<comment type="caution">
    <text evidence="2">The sequence shown here is derived from an EMBL/GenBank/DDBJ whole genome shotgun (WGS) entry which is preliminary data.</text>
</comment>
<dbReference type="AlphaFoldDB" id="A0AAW2VU79"/>
<name>A0AAW2VU79_9LAMI</name>
<dbReference type="PANTHER" id="PTHR11439">
    <property type="entry name" value="GAG-POL-RELATED RETROTRANSPOSON"/>
    <property type="match status" value="1"/>
</dbReference>
<dbReference type="InterPro" id="IPR013103">
    <property type="entry name" value="RVT_2"/>
</dbReference>
<dbReference type="EMBL" id="JACGWN010000009">
    <property type="protein sequence ID" value="KAL0433234.1"/>
    <property type="molecule type" value="Genomic_DNA"/>
</dbReference>
<dbReference type="Pfam" id="PF07727">
    <property type="entry name" value="RVT_2"/>
    <property type="match status" value="1"/>
</dbReference>
<gene>
    <name evidence="2" type="ORF">Slati_2657700</name>
</gene>
<dbReference type="SUPFAM" id="SSF56672">
    <property type="entry name" value="DNA/RNA polymerases"/>
    <property type="match status" value="1"/>
</dbReference>
<reference evidence="2" key="2">
    <citation type="journal article" date="2024" name="Plant">
        <title>Genomic evolution and insights into agronomic trait innovations of Sesamum species.</title>
        <authorList>
            <person name="Miao H."/>
            <person name="Wang L."/>
            <person name="Qu L."/>
            <person name="Liu H."/>
            <person name="Sun Y."/>
            <person name="Le M."/>
            <person name="Wang Q."/>
            <person name="Wei S."/>
            <person name="Zheng Y."/>
            <person name="Lin W."/>
            <person name="Duan Y."/>
            <person name="Cao H."/>
            <person name="Xiong S."/>
            <person name="Wang X."/>
            <person name="Wei L."/>
            <person name="Li C."/>
            <person name="Ma Q."/>
            <person name="Ju M."/>
            <person name="Zhao R."/>
            <person name="Li G."/>
            <person name="Mu C."/>
            <person name="Tian Q."/>
            <person name="Mei H."/>
            <person name="Zhang T."/>
            <person name="Gao T."/>
            <person name="Zhang H."/>
        </authorList>
    </citation>
    <scope>NUCLEOTIDE SEQUENCE</scope>
    <source>
        <strain evidence="2">KEN1</strain>
    </source>
</reference>
<protein>
    <submittedName>
        <fullName evidence="2">Retrovirus-related Pol polyprotein from transposon RE2</fullName>
    </submittedName>
</protein>
<reference evidence="2" key="1">
    <citation type="submission" date="2020-06" db="EMBL/GenBank/DDBJ databases">
        <authorList>
            <person name="Li T."/>
            <person name="Hu X."/>
            <person name="Zhang T."/>
            <person name="Song X."/>
            <person name="Zhang H."/>
            <person name="Dai N."/>
            <person name="Sheng W."/>
            <person name="Hou X."/>
            <person name="Wei L."/>
        </authorList>
    </citation>
    <scope>NUCLEOTIDE SEQUENCE</scope>
    <source>
        <strain evidence="2">KEN1</strain>
        <tissue evidence="2">Leaf</tissue>
    </source>
</reference>
<sequence>MGWHIHQLDINNAFLHGYREEEIYIEPPQGYAVPTGQVYKLKRSLHRSKQASRQWNQEFTNKLQAYGFAQSKHDHCLFTKVASSGPSEDIIKDIKVYLDKLFTIKDLGSVKYFLGLEIARSVVGIIIPQTKYIKDIIADTGLSNAKATTTPLPVGIKFSKEAGNQISNPETYRRLVGRLLYLGFTRPDISHASQQLSQFIHHPCKQHWDAALHLVKYLKGTP</sequence>
<organism evidence="2">
    <name type="scientific">Sesamum latifolium</name>
    <dbReference type="NCBI Taxonomy" id="2727402"/>
    <lineage>
        <taxon>Eukaryota</taxon>
        <taxon>Viridiplantae</taxon>
        <taxon>Streptophyta</taxon>
        <taxon>Embryophyta</taxon>
        <taxon>Tracheophyta</taxon>
        <taxon>Spermatophyta</taxon>
        <taxon>Magnoliopsida</taxon>
        <taxon>eudicotyledons</taxon>
        <taxon>Gunneridae</taxon>
        <taxon>Pentapetalae</taxon>
        <taxon>asterids</taxon>
        <taxon>lamiids</taxon>
        <taxon>Lamiales</taxon>
        <taxon>Pedaliaceae</taxon>
        <taxon>Sesamum</taxon>
    </lineage>
</organism>
<feature type="domain" description="Reverse transcriptase Ty1/copia-type" evidence="1">
    <location>
        <begin position="2"/>
        <end position="152"/>
    </location>
</feature>
<dbReference type="PANTHER" id="PTHR11439:SF465">
    <property type="entry name" value="REVERSE TRANSCRIPTASE TY1_COPIA-TYPE DOMAIN-CONTAINING PROTEIN"/>
    <property type="match status" value="1"/>
</dbReference>
<accession>A0AAW2VU79</accession>
<evidence type="ECO:0000259" key="1">
    <source>
        <dbReference type="Pfam" id="PF07727"/>
    </source>
</evidence>
<evidence type="ECO:0000313" key="2">
    <source>
        <dbReference type="EMBL" id="KAL0433234.1"/>
    </source>
</evidence>
<proteinExistence type="predicted"/>
<dbReference type="InterPro" id="IPR043502">
    <property type="entry name" value="DNA/RNA_pol_sf"/>
</dbReference>